<accession>D1AHN8</accession>
<dbReference type="HOGENOM" id="CLU_043122_1_1_0"/>
<dbReference type="Proteomes" id="UP000000845">
    <property type="component" value="Chromosome"/>
</dbReference>
<dbReference type="eggNOG" id="COG2887">
    <property type="taxonomic scope" value="Bacteria"/>
</dbReference>
<dbReference type="Gene3D" id="3.90.320.10">
    <property type="match status" value="1"/>
</dbReference>
<sequence>MSHAILSASGASRWINCNPSARLEETMENTTSGYAEEGTLAHALAELKLRKYFIETGMAKRTYTSELNKLKKHRLWQNEIDSYTDEYVDHVRAIAMSFDVAPFIEIEKKVSFEEYVPEAFGTADTIIISGDRLYIIDLKYGKGVPVYAENNSQLMLYALGAYLEYSLFYGIENIEMHIVQPRLENISMFSIKVNDLLEWAETVIKPNAQRAFAGEGEFNPGEHCKFCKAKASCRARAANYFTLEALKEKGPLLTNEEKAEALQRGAELDKWLGELKVEIFSAIEKGEEVKGWKIVQGRSAGRKFTDTDAAVGKLKEHGIAEELLYERKMLTVPQMETVIGKKDFKEWVGDMVETIPGKPTLAPESDKREAISKRKSKDVFSVISNENNI</sequence>
<reference evidence="1 2" key="2">
    <citation type="journal article" date="2010" name="Stand. Genomic Sci.">
        <title>Complete genome sequence of Sebaldella termitidis type strain (NCTC 11300).</title>
        <authorList>
            <person name="Harmon-Smith M."/>
            <person name="Celia L."/>
            <person name="Chertkov O."/>
            <person name="Lapidus A."/>
            <person name="Copeland A."/>
            <person name="Glavina Del Rio T."/>
            <person name="Nolan M."/>
            <person name="Lucas S."/>
            <person name="Tice H."/>
            <person name="Cheng J.F."/>
            <person name="Han C."/>
            <person name="Detter J.C."/>
            <person name="Bruce D."/>
            <person name="Goodwin L."/>
            <person name="Pitluck S."/>
            <person name="Pati A."/>
            <person name="Liolios K."/>
            <person name="Ivanova N."/>
            <person name="Mavromatis K."/>
            <person name="Mikhailova N."/>
            <person name="Chen A."/>
            <person name="Palaniappan K."/>
            <person name="Land M."/>
            <person name="Hauser L."/>
            <person name="Chang Y.J."/>
            <person name="Jeffries C.D."/>
            <person name="Brettin T."/>
            <person name="Goker M."/>
            <person name="Beck B."/>
            <person name="Bristow J."/>
            <person name="Eisen J.A."/>
            <person name="Markowitz V."/>
            <person name="Hugenholtz P."/>
            <person name="Kyrpides N.C."/>
            <person name="Klenk H.P."/>
            <person name="Chen F."/>
        </authorList>
    </citation>
    <scope>NUCLEOTIDE SEQUENCE [LARGE SCALE GENOMIC DNA]</scope>
    <source>
        <strain evidence="2">ATCC 33386 / NCTC 11300</strain>
    </source>
</reference>
<dbReference type="EMBL" id="CP001739">
    <property type="protein sequence ID" value="ACZ08272.1"/>
    <property type="molecule type" value="Genomic_DNA"/>
</dbReference>
<organism evidence="1 2">
    <name type="scientific">Sebaldella termitidis (strain ATCC 33386 / NCTC 11300)</name>
    <dbReference type="NCBI Taxonomy" id="526218"/>
    <lineage>
        <taxon>Bacteria</taxon>
        <taxon>Fusobacteriati</taxon>
        <taxon>Fusobacteriota</taxon>
        <taxon>Fusobacteriia</taxon>
        <taxon>Fusobacteriales</taxon>
        <taxon>Leptotrichiaceae</taxon>
        <taxon>Sebaldella</taxon>
    </lineage>
</organism>
<reference evidence="2" key="1">
    <citation type="submission" date="2009-09" db="EMBL/GenBank/DDBJ databases">
        <title>The complete chromosome of Sebaldella termitidis ATCC 33386.</title>
        <authorList>
            <consortium name="US DOE Joint Genome Institute (JGI-PGF)"/>
            <person name="Lucas S."/>
            <person name="Copeland A."/>
            <person name="Lapidus A."/>
            <person name="Glavina del Rio T."/>
            <person name="Dalin E."/>
            <person name="Tice H."/>
            <person name="Bruce D."/>
            <person name="Goodwin L."/>
            <person name="Pitluck S."/>
            <person name="Kyrpides N."/>
            <person name="Mavromatis K."/>
            <person name="Ivanova N."/>
            <person name="Mikhailova N."/>
            <person name="Sims D."/>
            <person name="Meincke L."/>
            <person name="Brettin T."/>
            <person name="Detter J.C."/>
            <person name="Han C."/>
            <person name="Larimer F."/>
            <person name="Land M."/>
            <person name="Hauser L."/>
            <person name="Markowitz V."/>
            <person name="Cheng J.F."/>
            <person name="Hugenholtz P."/>
            <person name="Woyke T."/>
            <person name="Wu D."/>
            <person name="Eisen J.A."/>
        </authorList>
    </citation>
    <scope>NUCLEOTIDE SEQUENCE [LARGE SCALE GENOMIC DNA]</scope>
    <source>
        <strain evidence="2">ATCC 33386 / NCTC 11300</strain>
    </source>
</reference>
<dbReference type="KEGG" id="str:Sterm_1409"/>
<dbReference type="InterPro" id="IPR021229">
    <property type="entry name" value="DUF2800"/>
</dbReference>
<protein>
    <recommendedName>
        <fullName evidence="3">DUF2800 domain-containing protein</fullName>
    </recommendedName>
</protein>
<evidence type="ECO:0008006" key="3">
    <source>
        <dbReference type="Google" id="ProtNLM"/>
    </source>
</evidence>
<dbReference type="AlphaFoldDB" id="D1AHN8"/>
<dbReference type="STRING" id="526218.Sterm_1409"/>
<dbReference type="Pfam" id="PF10926">
    <property type="entry name" value="DUF2800"/>
    <property type="match status" value="1"/>
</dbReference>
<gene>
    <name evidence="1" type="ordered locus">Sterm_1409</name>
</gene>
<name>D1AHN8_SEBTE</name>
<dbReference type="InterPro" id="IPR011604">
    <property type="entry name" value="PDDEXK-like_dom_sf"/>
</dbReference>
<proteinExistence type="predicted"/>
<dbReference type="RefSeq" id="WP_012860868.1">
    <property type="nucleotide sequence ID" value="NC_013517.1"/>
</dbReference>
<evidence type="ECO:0000313" key="1">
    <source>
        <dbReference type="EMBL" id="ACZ08272.1"/>
    </source>
</evidence>
<evidence type="ECO:0000313" key="2">
    <source>
        <dbReference type="Proteomes" id="UP000000845"/>
    </source>
</evidence>
<keyword evidence="2" id="KW-1185">Reference proteome</keyword>